<dbReference type="Pfam" id="PF12833">
    <property type="entry name" value="HTH_18"/>
    <property type="match status" value="1"/>
</dbReference>
<dbReference type="Pfam" id="PF02518">
    <property type="entry name" value="HATPase_c"/>
    <property type="match status" value="1"/>
</dbReference>
<keyword evidence="10" id="KW-0238">DNA-binding</keyword>
<dbReference type="Pfam" id="PF07495">
    <property type="entry name" value="Y_Y_Y"/>
    <property type="match status" value="1"/>
</dbReference>
<evidence type="ECO:0000313" key="16">
    <source>
        <dbReference type="EMBL" id="KAB4487879.1"/>
    </source>
</evidence>
<evidence type="ECO:0000256" key="4">
    <source>
        <dbReference type="ARBA" id="ARBA00022679"/>
    </source>
</evidence>
<dbReference type="PRINTS" id="PR00344">
    <property type="entry name" value="BCTRLSENSOR"/>
</dbReference>
<dbReference type="InterPro" id="IPR011123">
    <property type="entry name" value="Y_Y_Y"/>
</dbReference>
<reference evidence="16 18" key="1">
    <citation type="journal article" date="2019" name="Nat. Med.">
        <title>A library of human gut bacterial isolates paired with longitudinal multiomics data enables mechanistic microbiome research.</title>
        <authorList>
            <person name="Poyet M."/>
            <person name="Groussin M."/>
            <person name="Gibbons S.M."/>
            <person name="Avila-Pacheco J."/>
            <person name="Jiang X."/>
            <person name="Kearney S.M."/>
            <person name="Perrotta A.R."/>
            <person name="Berdy B."/>
            <person name="Zhao S."/>
            <person name="Lieberman T.D."/>
            <person name="Swanson P.K."/>
            <person name="Smith M."/>
            <person name="Roesemann S."/>
            <person name="Alexander J.E."/>
            <person name="Rich S.A."/>
            <person name="Livny J."/>
            <person name="Vlamakis H."/>
            <person name="Clish C."/>
            <person name="Bullock K."/>
            <person name="Deik A."/>
            <person name="Scott J."/>
            <person name="Pierce K.A."/>
            <person name="Xavier R.J."/>
            <person name="Alm E.J."/>
        </authorList>
    </citation>
    <scope>NUCLEOTIDE SEQUENCE [LARGE SCALE GENOMIC DNA]</scope>
    <source>
        <strain evidence="16 18">BIOML-A162</strain>
    </source>
</reference>
<dbReference type="EMBL" id="WCRY01000001">
    <property type="protein sequence ID" value="KAB4487879.1"/>
    <property type="molecule type" value="Genomic_DNA"/>
</dbReference>
<keyword evidence="5" id="KW-0547">Nucleotide-binding</keyword>
<reference evidence="17" key="2">
    <citation type="submission" date="2021-06" db="EMBL/GenBank/DDBJ databases">
        <title>Interrogation of the integrated mobile genetic elements in gut-associated Bacteroides with a consensus prediction approach.</title>
        <authorList>
            <person name="Campbell D.E."/>
            <person name="Leigh J.R."/>
            <person name="Kim T."/>
            <person name="England W."/>
            <person name="Whitaker R.J."/>
            <person name="Degnan P.H."/>
        </authorList>
    </citation>
    <scope>NUCLEOTIDE SEQUENCE</scope>
    <source>
        <strain evidence="17">VPI-BTDOT2</strain>
    </source>
</reference>
<dbReference type="Proteomes" id="UP001156216">
    <property type="component" value="Chromosome"/>
</dbReference>
<dbReference type="InterPro" id="IPR001789">
    <property type="entry name" value="Sig_transdc_resp-reg_receiver"/>
</dbReference>
<dbReference type="PROSITE" id="PS00041">
    <property type="entry name" value="HTH_ARAC_FAMILY_1"/>
    <property type="match status" value="1"/>
</dbReference>
<dbReference type="SUPFAM" id="SSF46689">
    <property type="entry name" value="Homeodomain-like"/>
    <property type="match status" value="1"/>
</dbReference>
<keyword evidence="11" id="KW-0804">Transcription</keyword>
<gene>
    <name evidence="16" type="ORF">GAN91_00295</name>
    <name evidence="17" type="ORF">KQP59_20645</name>
</gene>
<dbReference type="InterPro" id="IPR011047">
    <property type="entry name" value="Quinoprotein_ADH-like_sf"/>
</dbReference>
<dbReference type="PROSITE" id="PS01124">
    <property type="entry name" value="HTH_ARAC_FAMILY_2"/>
    <property type="match status" value="1"/>
</dbReference>
<accession>A0A6I0T9T2</accession>
<dbReference type="PROSITE" id="PS50110">
    <property type="entry name" value="RESPONSE_REGULATORY"/>
    <property type="match status" value="1"/>
</dbReference>
<dbReference type="InterPro" id="IPR009057">
    <property type="entry name" value="Homeodomain-like_sf"/>
</dbReference>
<dbReference type="InterPro" id="IPR011110">
    <property type="entry name" value="Reg_prop"/>
</dbReference>
<dbReference type="SUPFAM" id="SSF52172">
    <property type="entry name" value="CheY-like"/>
    <property type="match status" value="1"/>
</dbReference>
<dbReference type="PROSITE" id="PS50109">
    <property type="entry name" value="HIS_KIN"/>
    <property type="match status" value="1"/>
</dbReference>
<dbReference type="Gene3D" id="2.130.10.10">
    <property type="entry name" value="YVTN repeat-like/Quinoprotein amine dehydrogenase"/>
    <property type="match status" value="2"/>
</dbReference>
<evidence type="ECO:0000256" key="6">
    <source>
        <dbReference type="ARBA" id="ARBA00022777"/>
    </source>
</evidence>
<dbReference type="Pfam" id="PF00072">
    <property type="entry name" value="Response_reg"/>
    <property type="match status" value="1"/>
</dbReference>
<dbReference type="Pfam" id="PF07494">
    <property type="entry name" value="Reg_prop"/>
    <property type="match status" value="3"/>
</dbReference>
<dbReference type="SMART" id="SM00388">
    <property type="entry name" value="HisKA"/>
    <property type="match status" value="1"/>
</dbReference>
<dbReference type="SMART" id="SM00387">
    <property type="entry name" value="HATPase_c"/>
    <property type="match status" value="1"/>
</dbReference>
<dbReference type="Gene3D" id="1.10.287.130">
    <property type="match status" value="1"/>
</dbReference>
<dbReference type="EC" id="2.7.13.3" evidence="2"/>
<evidence type="ECO:0000256" key="5">
    <source>
        <dbReference type="ARBA" id="ARBA00022741"/>
    </source>
</evidence>
<dbReference type="Pfam" id="PF00512">
    <property type="entry name" value="HisKA"/>
    <property type="match status" value="1"/>
</dbReference>
<dbReference type="InterPro" id="IPR015943">
    <property type="entry name" value="WD40/YVTN_repeat-like_dom_sf"/>
</dbReference>
<comment type="catalytic activity">
    <reaction evidence="1">
        <text>ATP + protein L-histidine = ADP + protein N-phospho-L-histidine.</text>
        <dbReference type="EC" id="2.7.13.3"/>
    </reaction>
</comment>
<dbReference type="FunFam" id="2.130.10.10:FF:001699">
    <property type="entry name" value="Two-component system sensor histidine kinase/response regulator, hybrid (One-component system)"/>
    <property type="match status" value="1"/>
</dbReference>
<dbReference type="InterPro" id="IPR005467">
    <property type="entry name" value="His_kinase_dom"/>
</dbReference>
<dbReference type="InterPro" id="IPR018062">
    <property type="entry name" value="HTH_AraC-typ_CS"/>
</dbReference>
<dbReference type="SUPFAM" id="SSF47384">
    <property type="entry name" value="Homodimeric domain of signal transducing histidine kinase"/>
    <property type="match status" value="1"/>
</dbReference>
<dbReference type="SUPFAM" id="SSF63829">
    <property type="entry name" value="Calcium-dependent phosphotriesterase"/>
    <property type="match status" value="1"/>
</dbReference>
<dbReference type="FunFam" id="3.40.50.2300:FF:000138">
    <property type="entry name" value="Two-component system sensor histidine kinase/response regulator"/>
    <property type="match status" value="1"/>
</dbReference>
<keyword evidence="4" id="KW-0808">Transferase</keyword>
<evidence type="ECO:0000313" key="17">
    <source>
        <dbReference type="EMBL" id="UYU70659.1"/>
    </source>
</evidence>
<evidence type="ECO:0000256" key="1">
    <source>
        <dbReference type="ARBA" id="ARBA00000085"/>
    </source>
</evidence>
<feature type="domain" description="HTH araC/xylS-type" evidence="13">
    <location>
        <begin position="1206"/>
        <end position="1305"/>
    </location>
</feature>
<proteinExistence type="predicted"/>
<dbReference type="RefSeq" id="WP_011109124.1">
    <property type="nucleotide sequence ID" value="NZ_CAXSNJ010000002.1"/>
</dbReference>
<dbReference type="InterPro" id="IPR003594">
    <property type="entry name" value="HATPase_dom"/>
</dbReference>
<evidence type="ECO:0000256" key="9">
    <source>
        <dbReference type="ARBA" id="ARBA00023015"/>
    </source>
</evidence>
<evidence type="ECO:0000259" key="13">
    <source>
        <dbReference type="PROSITE" id="PS01124"/>
    </source>
</evidence>
<dbReference type="GO" id="GO:0043565">
    <property type="term" value="F:sequence-specific DNA binding"/>
    <property type="evidence" value="ECO:0007669"/>
    <property type="project" value="InterPro"/>
</dbReference>
<evidence type="ECO:0000256" key="11">
    <source>
        <dbReference type="ARBA" id="ARBA00023163"/>
    </source>
</evidence>
<feature type="modified residue" description="4-aspartylphosphate" evidence="12">
    <location>
        <position position="1106"/>
    </location>
</feature>
<keyword evidence="7" id="KW-0067">ATP-binding</keyword>
<keyword evidence="8" id="KW-0902">Two-component regulatory system</keyword>
<dbReference type="SMART" id="SM00448">
    <property type="entry name" value="REC"/>
    <property type="match status" value="1"/>
</dbReference>
<dbReference type="SUPFAM" id="SSF55874">
    <property type="entry name" value="ATPase domain of HSP90 chaperone/DNA topoisomerase II/histidine kinase"/>
    <property type="match status" value="1"/>
</dbReference>
<dbReference type="FunFam" id="1.10.287.130:FF:000034">
    <property type="entry name" value="Two-component system sensor histidine kinase/response regulator"/>
    <property type="match status" value="1"/>
</dbReference>
<dbReference type="SMART" id="SM00342">
    <property type="entry name" value="HTH_ARAC"/>
    <property type="match status" value="1"/>
</dbReference>
<dbReference type="InterPro" id="IPR011006">
    <property type="entry name" value="CheY-like_superfamily"/>
</dbReference>
<dbReference type="InterPro" id="IPR036097">
    <property type="entry name" value="HisK_dim/P_sf"/>
</dbReference>
<dbReference type="InterPro" id="IPR018060">
    <property type="entry name" value="HTH_AraC"/>
</dbReference>
<dbReference type="InterPro" id="IPR036890">
    <property type="entry name" value="HATPase_C_sf"/>
</dbReference>
<feature type="domain" description="Histidine kinase" evidence="14">
    <location>
        <begin position="805"/>
        <end position="1020"/>
    </location>
</feature>
<dbReference type="GO" id="GO:0003700">
    <property type="term" value="F:DNA-binding transcription factor activity"/>
    <property type="evidence" value="ECO:0007669"/>
    <property type="project" value="InterPro"/>
</dbReference>
<evidence type="ECO:0000256" key="2">
    <source>
        <dbReference type="ARBA" id="ARBA00012438"/>
    </source>
</evidence>
<evidence type="ECO:0000313" key="18">
    <source>
        <dbReference type="Proteomes" id="UP000436858"/>
    </source>
</evidence>
<evidence type="ECO:0000256" key="3">
    <source>
        <dbReference type="ARBA" id="ARBA00022553"/>
    </source>
</evidence>
<dbReference type="InterPro" id="IPR013783">
    <property type="entry name" value="Ig-like_fold"/>
</dbReference>
<dbReference type="GO" id="GO:0005524">
    <property type="term" value="F:ATP binding"/>
    <property type="evidence" value="ECO:0007669"/>
    <property type="project" value="UniProtKB-KW"/>
</dbReference>
<dbReference type="Gene3D" id="1.10.10.60">
    <property type="entry name" value="Homeodomain-like"/>
    <property type="match status" value="1"/>
</dbReference>
<keyword evidence="6" id="KW-0418">Kinase</keyword>
<dbReference type="FunFam" id="2.130.10.10:FF:000891">
    <property type="entry name" value="Two-component system sensor histidine kinase/response regulator, hybrid (One-component system)"/>
    <property type="match status" value="1"/>
</dbReference>
<dbReference type="SUPFAM" id="SSF50998">
    <property type="entry name" value="Quinoprotein alcohol dehydrogenase-like"/>
    <property type="match status" value="1"/>
</dbReference>
<dbReference type="GeneID" id="60925312"/>
<sequence>MNATKLLLIVSIVQMFFSYPLRAEHYYYKQISLKAGLPSTVHCIAADNRGFVWMGTRSGLGRFDGQELKKYIHNSSLSNSLPGNQIYQIARGEQGNLWILTDKGISLYRYQSDDFLLQTDEKGENLIAYSVCRTPEGILFGGQGKIYHYSYKESCIRKIYEFKSEQNFNITALGLIDSHTILCCSRWQGMYLVDLQSGEYRRAPFGAEKEITGMLVDSKQRVWVASYNVGLRCFTRDGKQIALYTTRNSSLSNDIILSIVERKGQIWLGTDGGGINILNPETQQFSSLKHIPGKVNSSLPNNSIICLYNDQNNNIWIGSIYSGLISVREVYMQAYTDALPNNKQGLSDNIVLSLCQQESGHIWVGTNGGGINCFNSLAGEFTHYPSTLGDKVASICGFASGKLLLSIFAQGIFIFDPVTGNKQPFTIIDKEVNERLCLHGNTVNVYRNTPNTILLLGNHVYCYHLKEKQFSIVSEEKGINIIEGSLKAIACDGHSTYLNDIKHIYELDNHSNKLRVLFTAQDDMNINSVSMDESGCFWIGSNLGLVSYHPATQKQKMISTSLFIEVSSLICDQKGKIWVGAENRLFAWSIAEEKMALFGETDGAVPNEYFPEARLLSQKGDIYMGGVKGLLHIDGKLPLRNTNPQLQLSDIIINGEPANNKLYDGIRKLSVPWNSNIVIHVMAKEEDIFRQKVYRYQIKGLDEQLVESYSPELTMRALPPGNYQIMASCTTKDGSWVPAQQLLQLTISPPWYKTWWFILGCILLVAVIVIESVRKVLKRKEEKLRWEMKEHEQKTYEEKVRFLINISHELRTPLTLIYAPLKQILKSLSPQDAQYLPIKAIYRQSQRMKNLINMVLDVRKMEVGESRLQIEPQPLNEWIKHVSQDFISEGEAKSVHISYRFDSRIEAVSFDKNKCEIILSNLLINALKHSPQHTEITIVSELISERKRVRVSVIDQGSGLENVDTRKLFTRFYQGTKEQNGTGIGLSYSKILVELHGGSIGARDNQETGATFFFELPLRQDAEEIVCQPKAYLNELMSNDDSEHISKGEEFDTTSYTILVVDDNSDLTDFFSKALSEYFKKVLIASDGVEALQLVKSYTPDIIVSDVMMPRMNGYELCKGLKEDLAVSHIPIILLTARDDKESQISGYKNGADGYLTKPFEIEMLMELIRNRLKNREYTKKRYLDAGLIPAPEETTFSLADETFLVKLNRIIQENLSDTKLDVSFICKEVGMSRASLYTKLKALTGIGLNEYINKIRMEKAILLITATDFTFTDISEKVGFTTISYFSTAFKQYTGETPTAYRSRQKKKE</sequence>
<evidence type="ECO:0000256" key="12">
    <source>
        <dbReference type="PROSITE-ProRule" id="PRU00169"/>
    </source>
</evidence>
<keyword evidence="9" id="KW-0805">Transcription regulation</keyword>
<evidence type="ECO:0000256" key="10">
    <source>
        <dbReference type="ARBA" id="ARBA00023125"/>
    </source>
</evidence>
<dbReference type="InterPro" id="IPR004358">
    <property type="entry name" value="Sig_transdc_His_kin-like_C"/>
</dbReference>
<evidence type="ECO:0000259" key="15">
    <source>
        <dbReference type="PROSITE" id="PS50110"/>
    </source>
</evidence>
<dbReference type="CDD" id="cd00082">
    <property type="entry name" value="HisKA"/>
    <property type="match status" value="1"/>
</dbReference>
<dbReference type="Gene3D" id="3.40.50.2300">
    <property type="match status" value="1"/>
</dbReference>
<evidence type="ECO:0000256" key="7">
    <source>
        <dbReference type="ARBA" id="ARBA00022840"/>
    </source>
</evidence>
<dbReference type="PANTHER" id="PTHR43547">
    <property type="entry name" value="TWO-COMPONENT HISTIDINE KINASE"/>
    <property type="match status" value="1"/>
</dbReference>
<dbReference type="Proteomes" id="UP000436858">
    <property type="component" value="Unassembled WGS sequence"/>
</dbReference>
<evidence type="ECO:0000256" key="8">
    <source>
        <dbReference type="ARBA" id="ARBA00023012"/>
    </source>
</evidence>
<evidence type="ECO:0000259" key="14">
    <source>
        <dbReference type="PROSITE" id="PS50109"/>
    </source>
</evidence>
<dbReference type="GO" id="GO:0000155">
    <property type="term" value="F:phosphorelay sensor kinase activity"/>
    <property type="evidence" value="ECO:0007669"/>
    <property type="project" value="InterPro"/>
</dbReference>
<keyword evidence="3 12" id="KW-0597">Phosphoprotein</keyword>
<protein>
    <recommendedName>
        <fullName evidence="2">histidine kinase</fullName>
        <ecNumber evidence="2">2.7.13.3</ecNumber>
    </recommendedName>
</protein>
<dbReference type="PANTHER" id="PTHR43547:SF2">
    <property type="entry name" value="HYBRID SIGNAL TRANSDUCTION HISTIDINE KINASE C"/>
    <property type="match status" value="1"/>
</dbReference>
<dbReference type="Gene3D" id="3.30.565.10">
    <property type="entry name" value="Histidine kinase-like ATPase, C-terminal domain"/>
    <property type="match status" value="1"/>
</dbReference>
<dbReference type="InterPro" id="IPR003661">
    <property type="entry name" value="HisK_dim/P_dom"/>
</dbReference>
<organism evidence="16 18">
    <name type="scientific">Bacteroides thetaiotaomicron</name>
    <dbReference type="NCBI Taxonomy" id="818"/>
    <lineage>
        <taxon>Bacteria</taxon>
        <taxon>Pseudomonadati</taxon>
        <taxon>Bacteroidota</taxon>
        <taxon>Bacteroidia</taxon>
        <taxon>Bacteroidales</taxon>
        <taxon>Bacteroidaceae</taxon>
        <taxon>Bacteroides</taxon>
    </lineage>
</organism>
<name>A0A6I0T9T2_BACT4</name>
<dbReference type="Gene3D" id="2.60.40.10">
    <property type="entry name" value="Immunoglobulins"/>
    <property type="match status" value="1"/>
</dbReference>
<dbReference type="FunFam" id="3.30.565.10:FF:000037">
    <property type="entry name" value="Hybrid sensor histidine kinase/response regulator"/>
    <property type="match status" value="1"/>
</dbReference>
<feature type="domain" description="Response regulatory" evidence="15">
    <location>
        <begin position="1057"/>
        <end position="1173"/>
    </location>
</feature>
<dbReference type="EMBL" id="CP083681">
    <property type="protein sequence ID" value="UYU70659.1"/>
    <property type="molecule type" value="Genomic_DNA"/>
</dbReference>